<proteinExistence type="predicted"/>
<accession>A0A2H0UGL2</accession>
<name>A0A2H0UGL2_9BACT</name>
<dbReference type="AlphaFoldDB" id="A0A2H0UGL2"/>
<dbReference type="Proteomes" id="UP000229315">
    <property type="component" value="Unassembled WGS sequence"/>
</dbReference>
<evidence type="ECO:0000313" key="1">
    <source>
        <dbReference type="EMBL" id="PIR85500.1"/>
    </source>
</evidence>
<evidence type="ECO:0000313" key="2">
    <source>
        <dbReference type="Proteomes" id="UP000229315"/>
    </source>
</evidence>
<comment type="caution">
    <text evidence="1">The sequence shown here is derived from an EMBL/GenBank/DDBJ whole genome shotgun (WGS) entry which is preliminary data.</text>
</comment>
<reference evidence="2" key="1">
    <citation type="submission" date="2017-09" db="EMBL/GenBank/DDBJ databases">
        <title>Depth-based differentiation of microbial function through sediment-hosted aquifers and enrichment of novel symbionts in the deep terrestrial subsurface.</title>
        <authorList>
            <person name="Probst A.J."/>
            <person name="Ladd B."/>
            <person name="Jarett J.K."/>
            <person name="Geller-Mcgrath D.E."/>
            <person name="Sieber C.M.K."/>
            <person name="Emerson J.B."/>
            <person name="Anantharaman K."/>
            <person name="Thomas B.C."/>
            <person name="Malmstrom R."/>
            <person name="Stieglmeier M."/>
            <person name="Klingl A."/>
            <person name="Woyke T."/>
            <person name="Ryan C.M."/>
            <person name="Banfield J.F."/>
        </authorList>
    </citation>
    <scope>NUCLEOTIDE SEQUENCE [LARGE SCALE GENOMIC DNA]</scope>
</reference>
<organism evidence="1 2">
    <name type="scientific">Candidatus Kaiserbacteria bacterium CG10_big_fil_rev_8_21_14_0_10_45_20</name>
    <dbReference type="NCBI Taxonomy" id="1974607"/>
    <lineage>
        <taxon>Bacteria</taxon>
        <taxon>Candidatus Kaiseribacteriota</taxon>
    </lineage>
</organism>
<sequence length="80" mass="9097">MTHLVPFIMSSDLPYAQQAFGLFCNGNASLELKDLGRGRYIGVVHFFDHRNGKSRFTIKSTTVKEHATQHVIIAFLQKYP</sequence>
<dbReference type="EMBL" id="PFBH01000001">
    <property type="protein sequence ID" value="PIR85500.1"/>
    <property type="molecule type" value="Genomic_DNA"/>
</dbReference>
<protein>
    <submittedName>
        <fullName evidence="1">Uncharacterized protein</fullName>
    </submittedName>
</protein>
<gene>
    <name evidence="1" type="ORF">COU15_00185</name>
</gene>